<proteinExistence type="predicted"/>
<evidence type="ECO:0000313" key="4">
    <source>
        <dbReference type="Proteomes" id="UP000325315"/>
    </source>
</evidence>
<dbReference type="AlphaFoldDB" id="A0A5B6W9P1"/>
<evidence type="ECO:0000259" key="2">
    <source>
        <dbReference type="Pfam" id="PF01764"/>
    </source>
</evidence>
<sequence length="212" mass="22945">MVIVFFQGHLHVASVFGGKDSIELKGPDITAELKYLLNLLTLCWHFSKKPFPLFLEETGYAEEDVLLQEPKAGILKPAFTILVDHKTECFLLLIRGTHSIKDTLTAATGAIVPFHHSVVQEGGVSDLVLGYAHCGMVAAARWIAKLATPCLIKALGLHPTYKVKIVGHSLGGGTGALLTYVLREQKELSTTTCVTFAPGLFFLSLSLSLSLT</sequence>
<protein>
    <submittedName>
        <fullName evidence="3">Mono-/di-acylglycerol lipase isoform 1</fullName>
    </submittedName>
</protein>
<dbReference type="InterPro" id="IPR002921">
    <property type="entry name" value="Fungal_lipase-type"/>
</dbReference>
<dbReference type="SUPFAM" id="SSF53474">
    <property type="entry name" value="alpha/beta-Hydrolases"/>
    <property type="match status" value="1"/>
</dbReference>
<evidence type="ECO:0000313" key="3">
    <source>
        <dbReference type="EMBL" id="KAA3478073.1"/>
    </source>
</evidence>
<evidence type="ECO:0000256" key="1">
    <source>
        <dbReference type="ARBA" id="ARBA00022801"/>
    </source>
</evidence>
<keyword evidence="4" id="KW-1185">Reference proteome</keyword>
<keyword evidence="1" id="KW-0378">Hydrolase</keyword>
<dbReference type="GO" id="GO:0016787">
    <property type="term" value="F:hydrolase activity"/>
    <property type="evidence" value="ECO:0007669"/>
    <property type="project" value="UniProtKB-KW"/>
</dbReference>
<organism evidence="3 4">
    <name type="scientific">Gossypium australe</name>
    <dbReference type="NCBI Taxonomy" id="47621"/>
    <lineage>
        <taxon>Eukaryota</taxon>
        <taxon>Viridiplantae</taxon>
        <taxon>Streptophyta</taxon>
        <taxon>Embryophyta</taxon>
        <taxon>Tracheophyta</taxon>
        <taxon>Spermatophyta</taxon>
        <taxon>Magnoliopsida</taxon>
        <taxon>eudicotyledons</taxon>
        <taxon>Gunneridae</taxon>
        <taxon>Pentapetalae</taxon>
        <taxon>rosids</taxon>
        <taxon>malvids</taxon>
        <taxon>Malvales</taxon>
        <taxon>Malvaceae</taxon>
        <taxon>Malvoideae</taxon>
        <taxon>Gossypium</taxon>
    </lineage>
</organism>
<comment type="caution">
    <text evidence="3">The sequence shown here is derived from an EMBL/GenBank/DDBJ whole genome shotgun (WGS) entry which is preliminary data.</text>
</comment>
<name>A0A5B6W9P1_9ROSI</name>
<feature type="domain" description="Fungal lipase-type" evidence="2">
    <location>
        <begin position="92"/>
        <end position="198"/>
    </location>
</feature>
<dbReference type="PANTHER" id="PTHR46023">
    <property type="entry name" value="LIPASE CLASS 3 PROTEIN-LIKE"/>
    <property type="match status" value="1"/>
</dbReference>
<dbReference type="InterPro" id="IPR029058">
    <property type="entry name" value="AB_hydrolase_fold"/>
</dbReference>
<gene>
    <name evidence="3" type="ORF">EPI10_011906</name>
</gene>
<dbReference type="EMBL" id="SMMG02000004">
    <property type="protein sequence ID" value="KAA3478073.1"/>
    <property type="molecule type" value="Genomic_DNA"/>
</dbReference>
<dbReference type="CDD" id="cd00519">
    <property type="entry name" value="Lipase_3"/>
    <property type="match status" value="1"/>
</dbReference>
<dbReference type="GO" id="GO:0006629">
    <property type="term" value="P:lipid metabolic process"/>
    <property type="evidence" value="ECO:0007669"/>
    <property type="project" value="InterPro"/>
</dbReference>
<dbReference type="Gene3D" id="3.40.50.1820">
    <property type="entry name" value="alpha/beta hydrolase"/>
    <property type="match status" value="1"/>
</dbReference>
<dbReference type="Proteomes" id="UP000325315">
    <property type="component" value="Unassembled WGS sequence"/>
</dbReference>
<reference evidence="4" key="1">
    <citation type="journal article" date="2019" name="Plant Biotechnol. J.">
        <title>Genome sequencing of the Australian wild diploid species Gossypium australe highlights disease resistance and delayed gland morphogenesis.</title>
        <authorList>
            <person name="Cai Y."/>
            <person name="Cai X."/>
            <person name="Wang Q."/>
            <person name="Wang P."/>
            <person name="Zhang Y."/>
            <person name="Cai C."/>
            <person name="Xu Y."/>
            <person name="Wang K."/>
            <person name="Zhou Z."/>
            <person name="Wang C."/>
            <person name="Geng S."/>
            <person name="Li B."/>
            <person name="Dong Q."/>
            <person name="Hou Y."/>
            <person name="Wang H."/>
            <person name="Ai P."/>
            <person name="Liu Z."/>
            <person name="Yi F."/>
            <person name="Sun M."/>
            <person name="An G."/>
            <person name="Cheng J."/>
            <person name="Zhang Y."/>
            <person name="Shi Q."/>
            <person name="Xie Y."/>
            <person name="Shi X."/>
            <person name="Chang Y."/>
            <person name="Huang F."/>
            <person name="Chen Y."/>
            <person name="Hong S."/>
            <person name="Mi L."/>
            <person name="Sun Q."/>
            <person name="Zhang L."/>
            <person name="Zhou B."/>
            <person name="Peng R."/>
            <person name="Zhang X."/>
            <person name="Liu F."/>
        </authorList>
    </citation>
    <scope>NUCLEOTIDE SEQUENCE [LARGE SCALE GENOMIC DNA]</scope>
    <source>
        <strain evidence="4">cv. PA1801</strain>
    </source>
</reference>
<accession>A0A5B6W9P1</accession>
<dbReference type="Pfam" id="PF01764">
    <property type="entry name" value="Lipase_3"/>
    <property type="match status" value="1"/>
</dbReference>
<dbReference type="PANTHER" id="PTHR46023:SF5">
    <property type="entry name" value="OS02G0780700 PROTEIN"/>
    <property type="match status" value="1"/>
</dbReference>
<dbReference type="OrthoDB" id="438440at2759"/>